<evidence type="ECO:0000256" key="2">
    <source>
        <dbReference type="ARBA" id="ARBA00022801"/>
    </source>
</evidence>
<dbReference type="EMBL" id="JAVHNQ010000011">
    <property type="protein sequence ID" value="KAK6336524.1"/>
    <property type="molecule type" value="Genomic_DNA"/>
</dbReference>
<gene>
    <name evidence="3" type="ORF">TWF696_002074</name>
</gene>
<organism evidence="3 4">
    <name type="scientific">Orbilia brochopaga</name>
    <dbReference type="NCBI Taxonomy" id="3140254"/>
    <lineage>
        <taxon>Eukaryota</taxon>
        <taxon>Fungi</taxon>
        <taxon>Dikarya</taxon>
        <taxon>Ascomycota</taxon>
        <taxon>Pezizomycotina</taxon>
        <taxon>Orbiliomycetes</taxon>
        <taxon>Orbiliales</taxon>
        <taxon>Orbiliaceae</taxon>
        <taxon>Orbilia</taxon>
    </lineage>
</organism>
<accession>A0AAV9U9N6</accession>
<dbReference type="InterPro" id="IPR037459">
    <property type="entry name" value="RhgT-like"/>
</dbReference>
<dbReference type="PANTHER" id="PTHR43695">
    <property type="entry name" value="PUTATIVE (AFU_ORTHOLOGUE AFUA_2G17250)-RELATED"/>
    <property type="match status" value="1"/>
</dbReference>
<evidence type="ECO:0000256" key="1">
    <source>
        <dbReference type="ARBA" id="ARBA00008668"/>
    </source>
</evidence>
<protein>
    <recommendedName>
        <fullName evidence="5">Rhamnogalacturonan acetylesterase</fullName>
    </recommendedName>
</protein>
<proteinExistence type="inferred from homology"/>
<name>A0AAV9U9N6_9PEZI</name>
<keyword evidence="4" id="KW-1185">Reference proteome</keyword>
<evidence type="ECO:0008006" key="5">
    <source>
        <dbReference type="Google" id="ProtNLM"/>
    </source>
</evidence>
<sequence>MMKQYGGAKGGGSILRSPFLLPPLVLVLLIVAAYARCFERPLGRFYTVKIDILETQKPVVPPRMPTLHLLGDSSMCRKGTNNGVKGVRYEGWGEFMKDYLLINVTSHAISGRSSRMYTREGRFDTALAHAQPGDYAIIQFGRNDKGKLKPKDNGKAVCPGPEFTKTCPSIWQDERVKVHTFTYYMANATRHFLDRGVHVIIAAPTTNNPYSATGKFYETPTIWGPYSKLVAEKENVTFVDHFVYGVDLFKRLGKEETQTLYPVVQDRSHTNPKGADRMAQAFLRGLMCTDSGLKQYINMTAAQRISGDCLSEDVKKSEG</sequence>
<dbReference type="PANTHER" id="PTHR43695:SF1">
    <property type="entry name" value="RHAMNOGALACTURONAN ACETYLESTERASE"/>
    <property type="match status" value="1"/>
</dbReference>
<keyword evidence="2" id="KW-0378">Hydrolase</keyword>
<dbReference type="InterPro" id="IPR036514">
    <property type="entry name" value="SGNH_hydro_sf"/>
</dbReference>
<evidence type="ECO:0000313" key="3">
    <source>
        <dbReference type="EMBL" id="KAK6336524.1"/>
    </source>
</evidence>
<dbReference type="AlphaFoldDB" id="A0AAV9U9N6"/>
<dbReference type="InterPro" id="IPR001087">
    <property type="entry name" value="GDSL"/>
</dbReference>
<reference evidence="3 4" key="1">
    <citation type="submission" date="2019-10" db="EMBL/GenBank/DDBJ databases">
        <authorList>
            <person name="Palmer J.M."/>
        </authorList>
    </citation>
    <scope>NUCLEOTIDE SEQUENCE [LARGE SCALE GENOMIC DNA]</scope>
    <source>
        <strain evidence="3 4">TWF696</strain>
    </source>
</reference>
<comment type="caution">
    <text evidence="3">The sequence shown here is derived from an EMBL/GenBank/DDBJ whole genome shotgun (WGS) entry which is preliminary data.</text>
</comment>
<dbReference type="SUPFAM" id="SSF52266">
    <property type="entry name" value="SGNH hydrolase"/>
    <property type="match status" value="1"/>
</dbReference>
<dbReference type="GO" id="GO:0016788">
    <property type="term" value="F:hydrolase activity, acting on ester bonds"/>
    <property type="evidence" value="ECO:0007669"/>
    <property type="project" value="InterPro"/>
</dbReference>
<dbReference type="Pfam" id="PF00657">
    <property type="entry name" value="Lipase_GDSL"/>
    <property type="match status" value="1"/>
</dbReference>
<dbReference type="Gene3D" id="3.40.50.1110">
    <property type="entry name" value="SGNH hydrolase"/>
    <property type="match status" value="1"/>
</dbReference>
<evidence type="ECO:0000313" key="4">
    <source>
        <dbReference type="Proteomes" id="UP001375240"/>
    </source>
</evidence>
<dbReference type="Proteomes" id="UP001375240">
    <property type="component" value="Unassembled WGS sequence"/>
</dbReference>
<comment type="similarity">
    <text evidence="1">Belongs to the 'GDSL' lipolytic enzyme family.</text>
</comment>